<evidence type="ECO:0000256" key="5">
    <source>
        <dbReference type="ARBA" id="ARBA00022801"/>
    </source>
</evidence>
<sequence length="205" mass="22441">MTATVRDDRLSRSMMFICVGAALVLLGIQWRAWAADAQSTSSLDRNALTKVKQAFSNGKNAMNAKVSTTDATALAKKGVKLIVDLSDRQVSVYREEQLVTSYPIAIGQAGWETPSGSFQVLEMQRDPKWQHPITGEVVPAGSDNPLGKRWIGFLYAGRTHIGFHGTNQEDLIGQAVSHGCIRMRNRDVLALYEQVAPGTTVNVRP</sequence>
<evidence type="ECO:0000259" key="10">
    <source>
        <dbReference type="PROSITE" id="PS52029"/>
    </source>
</evidence>
<evidence type="ECO:0000256" key="1">
    <source>
        <dbReference type="ARBA" id="ARBA00004752"/>
    </source>
</evidence>
<feature type="active site" description="Proton donor/acceptor" evidence="9">
    <location>
        <position position="164"/>
    </location>
</feature>
<name>A0ABV0KCJ4_9CYAN</name>
<protein>
    <submittedName>
        <fullName evidence="11">L,D-transpeptidase</fullName>
    </submittedName>
</protein>
<keyword evidence="7 9" id="KW-0573">Peptidoglycan synthesis</keyword>
<keyword evidence="3" id="KW-0328">Glycosyltransferase</keyword>
<dbReference type="InterPro" id="IPR005490">
    <property type="entry name" value="LD_TPept_cat_dom"/>
</dbReference>
<dbReference type="Pfam" id="PF03734">
    <property type="entry name" value="YkuD"/>
    <property type="match status" value="1"/>
</dbReference>
<dbReference type="InterPro" id="IPR038063">
    <property type="entry name" value="Transpep_catalytic_dom"/>
</dbReference>
<keyword evidence="12" id="KW-1185">Reference proteome</keyword>
<evidence type="ECO:0000256" key="8">
    <source>
        <dbReference type="ARBA" id="ARBA00023316"/>
    </source>
</evidence>
<feature type="active site" description="Nucleophile" evidence="9">
    <location>
        <position position="180"/>
    </location>
</feature>
<evidence type="ECO:0000313" key="11">
    <source>
        <dbReference type="EMBL" id="MEP1056962.1"/>
    </source>
</evidence>
<dbReference type="PROSITE" id="PS52029">
    <property type="entry name" value="LD_TPASE"/>
    <property type="match status" value="1"/>
</dbReference>
<dbReference type="InterPro" id="IPR050979">
    <property type="entry name" value="LD-transpeptidase"/>
</dbReference>
<comment type="caution">
    <text evidence="11">The sequence shown here is derived from an EMBL/GenBank/DDBJ whole genome shotgun (WGS) entry which is preliminary data.</text>
</comment>
<evidence type="ECO:0000256" key="9">
    <source>
        <dbReference type="PROSITE-ProRule" id="PRU01373"/>
    </source>
</evidence>
<dbReference type="CDD" id="cd16913">
    <property type="entry name" value="YkuD_like"/>
    <property type="match status" value="1"/>
</dbReference>
<dbReference type="Gene3D" id="2.40.440.10">
    <property type="entry name" value="L,D-transpeptidase catalytic domain-like"/>
    <property type="match status" value="1"/>
</dbReference>
<dbReference type="PANTHER" id="PTHR30582:SF24">
    <property type="entry name" value="L,D-TRANSPEPTIDASE ERFK_SRFK-RELATED"/>
    <property type="match status" value="1"/>
</dbReference>
<dbReference type="Proteomes" id="UP001476950">
    <property type="component" value="Unassembled WGS sequence"/>
</dbReference>
<gene>
    <name evidence="11" type="ORF">NDI38_00835</name>
</gene>
<keyword evidence="4" id="KW-0808">Transferase</keyword>
<proteinExistence type="inferred from homology"/>
<feature type="domain" description="L,D-TPase catalytic" evidence="10">
    <location>
        <begin position="79"/>
        <end position="204"/>
    </location>
</feature>
<evidence type="ECO:0000256" key="2">
    <source>
        <dbReference type="ARBA" id="ARBA00005992"/>
    </source>
</evidence>
<comment type="similarity">
    <text evidence="2">Belongs to the YkuD family.</text>
</comment>
<keyword evidence="5" id="KW-0378">Hydrolase</keyword>
<dbReference type="RefSeq" id="WP_242033720.1">
    <property type="nucleotide sequence ID" value="NZ_JAMPLM010000001.1"/>
</dbReference>
<evidence type="ECO:0000313" key="12">
    <source>
        <dbReference type="Proteomes" id="UP001476950"/>
    </source>
</evidence>
<evidence type="ECO:0000256" key="6">
    <source>
        <dbReference type="ARBA" id="ARBA00022960"/>
    </source>
</evidence>
<dbReference type="SUPFAM" id="SSF141523">
    <property type="entry name" value="L,D-transpeptidase catalytic domain-like"/>
    <property type="match status" value="1"/>
</dbReference>
<comment type="pathway">
    <text evidence="1 9">Cell wall biogenesis; peptidoglycan biosynthesis.</text>
</comment>
<keyword evidence="6 9" id="KW-0133">Cell shape</keyword>
<dbReference type="EMBL" id="JAMPLM010000001">
    <property type="protein sequence ID" value="MEP1056962.1"/>
    <property type="molecule type" value="Genomic_DNA"/>
</dbReference>
<evidence type="ECO:0000256" key="7">
    <source>
        <dbReference type="ARBA" id="ARBA00022984"/>
    </source>
</evidence>
<organism evidence="11 12">
    <name type="scientific">Stenomitos frigidus AS-A4</name>
    <dbReference type="NCBI Taxonomy" id="2933935"/>
    <lineage>
        <taxon>Bacteria</taxon>
        <taxon>Bacillati</taxon>
        <taxon>Cyanobacteriota</taxon>
        <taxon>Cyanophyceae</taxon>
        <taxon>Leptolyngbyales</taxon>
        <taxon>Leptolyngbyaceae</taxon>
        <taxon>Stenomitos</taxon>
    </lineage>
</organism>
<evidence type="ECO:0000256" key="4">
    <source>
        <dbReference type="ARBA" id="ARBA00022679"/>
    </source>
</evidence>
<accession>A0ABV0KCJ4</accession>
<evidence type="ECO:0000256" key="3">
    <source>
        <dbReference type="ARBA" id="ARBA00022676"/>
    </source>
</evidence>
<keyword evidence="8 9" id="KW-0961">Cell wall biogenesis/degradation</keyword>
<reference evidence="11 12" key="1">
    <citation type="submission" date="2022-04" db="EMBL/GenBank/DDBJ databases">
        <title>Positive selection, recombination, and allopatry shape intraspecific diversity of widespread and dominant cyanobacteria.</title>
        <authorList>
            <person name="Wei J."/>
            <person name="Shu W."/>
            <person name="Hu C."/>
        </authorList>
    </citation>
    <scope>NUCLEOTIDE SEQUENCE [LARGE SCALE GENOMIC DNA]</scope>
    <source>
        <strain evidence="11 12">AS-A4</strain>
    </source>
</reference>
<dbReference type="PANTHER" id="PTHR30582">
    <property type="entry name" value="L,D-TRANSPEPTIDASE"/>
    <property type="match status" value="1"/>
</dbReference>